<dbReference type="Proteomes" id="UP000886501">
    <property type="component" value="Unassembled WGS sequence"/>
</dbReference>
<gene>
    <name evidence="1" type="ORF">BDM02DRAFT_1800374</name>
</gene>
<dbReference type="EMBL" id="MU117996">
    <property type="protein sequence ID" value="KAF9649524.1"/>
    <property type="molecule type" value="Genomic_DNA"/>
</dbReference>
<proteinExistence type="predicted"/>
<reference evidence="1" key="2">
    <citation type="journal article" date="2020" name="Nat. Commun.">
        <title>Large-scale genome sequencing of mycorrhizal fungi provides insights into the early evolution of symbiotic traits.</title>
        <authorList>
            <person name="Miyauchi S."/>
            <person name="Kiss E."/>
            <person name="Kuo A."/>
            <person name="Drula E."/>
            <person name="Kohler A."/>
            <person name="Sanchez-Garcia M."/>
            <person name="Morin E."/>
            <person name="Andreopoulos B."/>
            <person name="Barry K.W."/>
            <person name="Bonito G."/>
            <person name="Buee M."/>
            <person name="Carver A."/>
            <person name="Chen C."/>
            <person name="Cichocki N."/>
            <person name="Clum A."/>
            <person name="Culley D."/>
            <person name="Crous P.W."/>
            <person name="Fauchery L."/>
            <person name="Girlanda M."/>
            <person name="Hayes R.D."/>
            <person name="Keri Z."/>
            <person name="LaButti K."/>
            <person name="Lipzen A."/>
            <person name="Lombard V."/>
            <person name="Magnuson J."/>
            <person name="Maillard F."/>
            <person name="Murat C."/>
            <person name="Nolan M."/>
            <person name="Ohm R.A."/>
            <person name="Pangilinan J."/>
            <person name="Pereira M.F."/>
            <person name="Perotto S."/>
            <person name="Peter M."/>
            <person name="Pfister S."/>
            <person name="Riley R."/>
            <person name="Sitrit Y."/>
            <person name="Stielow J.B."/>
            <person name="Szollosi G."/>
            <person name="Zifcakova L."/>
            <person name="Stursova M."/>
            <person name="Spatafora J.W."/>
            <person name="Tedersoo L."/>
            <person name="Vaario L.M."/>
            <person name="Yamada A."/>
            <person name="Yan M."/>
            <person name="Wang P."/>
            <person name="Xu J."/>
            <person name="Bruns T."/>
            <person name="Baldrian P."/>
            <person name="Vilgalys R."/>
            <person name="Dunand C."/>
            <person name="Henrissat B."/>
            <person name="Grigoriev I.V."/>
            <person name="Hibbett D."/>
            <person name="Nagy L.G."/>
            <person name="Martin F.M."/>
        </authorList>
    </citation>
    <scope>NUCLEOTIDE SEQUENCE</scope>
    <source>
        <strain evidence="1">P2</strain>
    </source>
</reference>
<organism evidence="1 2">
    <name type="scientific">Thelephora ganbajun</name>
    <name type="common">Ganba fungus</name>
    <dbReference type="NCBI Taxonomy" id="370292"/>
    <lineage>
        <taxon>Eukaryota</taxon>
        <taxon>Fungi</taxon>
        <taxon>Dikarya</taxon>
        <taxon>Basidiomycota</taxon>
        <taxon>Agaricomycotina</taxon>
        <taxon>Agaricomycetes</taxon>
        <taxon>Thelephorales</taxon>
        <taxon>Thelephoraceae</taxon>
        <taxon>Thelephora</taxon>
    </lineage>
</organism>
<evidence type="ECO:0000313" key="2">
    <source>
        <dbReference type="Proteomes" id="UP000886501"/>
    </source>
</evidence>
<keyword evidence="2" id="KW-1185">Reference proteome</keyword>
<accession>A0ACB6ZJ28</accession>
<comment type="caution">
    <text evidence="1">The sequence shown here is derived from an EMBL/GenBank/DDBJ whole genome shotgun (WGS) entry which is preliminary data.</text>
</comment>
<sequence>MIVRMISTAQTGYFYTTQRLRQGPRLSAVKYDPRGAPSTSSFFLAISNAFSSKITRSLRREQEDV</sequence>
<reference evidence="1" key="1">
    <citation type="submission" date="2019-10" db="EMBL/GenBank/DDBJ databases">
        <authorList>
            <consortium name="DOE Joint Genome Institute"/>
            <person name="Kuo A."/>
            <person name="Miyauchi S."/>
            <person name="Kiss E."/>
            <person name="Drula E."/>
            <person name="Kohler A."/>
            <person name="Sanchez-Garcia M."/>
            <person name="Andreopoulos B."/>
            <person name="Barry K.W."/>
            <person name="Bonito G."/>
            <person name="Buee M."/>
            <person name="Carver A."/>
            <person name="Chen C."/>
            <person name="Cichocki N."/>
            <person name="Clum A."/>
            <person name="Culley D."/>
            <person name="Crous P.W."/>
            <person name="Fauchery L."/>
            <person name="Girlanda M."/>
            <person name="Hayes R."/>
            <person name="Keri Z."/>
            <person name="Labutti K."/>
            <person name="Lipzen A."/>
            <person name="Lombard V."/>
            <person name="Magnuson J."/>
            <person name="Maillard F."/>
            <person name="Morin E."/>
            <person name="Murat C."/>
            <person name="Nolan M."/>
            <person name="Ohm R."/>
            <person name="Pangilinan J."/>
            <person name="Pereira M."/>
            <person name="Perotto S."/>
            <person name="Peter M."/>
            <person name="Riley R."/>
            <person name="Sitrit Y."/>
            <person name="Stielow B."/>
            <person name="Szollosi G."/>
            <person name="Zifcakova L."/>
            <person name="Stursova M."/>
            <person name="Spatafora J.W."/>
            <person name="Tedersoo L."/>
            <person name="Vaario L.-M."/>
            <person name="Yamada A."/>
            <person name="Yan M."/>
            <person name="Wang P."/>
            <person name="Xu J."/>
            <person name="Bruns T."/>
            <person name="Baldrian P."/>
            <person name="Vilgalys R."/>
            <person name="Henrissat B."/>
            <person name="Grigoriev I.V."/>
            <person name="Hibbett D."/>
            <person name="Nagy L.G."/>
            <person name="Martin F.M."/>
        </authorList>
    </citation>
    <scope>NUCLEOTIDE SEQUENCE</scope>
    <source>
        <strain evidence="1">P2</strain>
    </source>
</reference>
<name>A0ACB6ZJ28_THEGA</name>
<evidence type="ECO:0000313" key="1">
    <source>
        <dbReference type="EMBL" id="KAF9649524.1"/>
    </source>
</evidence>
<protein>
    <submittedName>
        <fullName evidence="1">Uncharacterized protein</fullName>
    </submittedName>
</protein>